<sequence length="122" mass="13636">MAGNFQFSFRPEIPERLRETVKPVSSAWSGDLKGGRAFHLSGVLDKLTYRFKNVLGVRSMKQSFSTVHCSLNVDGVYATDLYFLIQTSGRDVSRVDLTNPLTPEIECINATINSPLPTKIRN</sequence>
<accession>A0AAP0PB28</accession>
<dbReference type="AlphaFoldDB" id="A0AAP0PB28"/>
<reference evidence="1 2" key="1">
    <citation type="submission" date="2024-01" db="EMBL/GenBank/DDBJ databases">
        <title>Genome assemblies of Stephania.</title>
        <authorList>
            <person name="Yang L."/>
        </authorList>
    </citation>
    <scope>NUCLEOTIDE SEQUENCE [LARGE SCALE GENOMIC DNA]</scope>
    <source>
        <strain evidence="1">QJT</strain>
        <tissue evidence="1">Leaf</tissue>
    </source>
</reference>
<comment type="caution">
    <text evidence="1">The sequence shown here is derived from an EMBL/GenBank/DDBJ whole genome shotgun (WGS) entry which is preliminary data.</text>
</comment>
<gene>
    <name evidence="1" type="ORF">Sjap_008647</name>
</gene>
<dbReference type="EMBL" id="JBBNAE010000003">
    <property type="protein sequence ID" value="KAK9138053.1"/>
    <property type="molecule type" value="Genomic_DNA"/>
</dbReference>
<evidence type="ECO:0000313" key="1">
    <source>
        <dbReference type="EMBL" id="KAK9138053.1"/>
    </source>
</evidence>
<organism evidence="1 2">
    <name type="scientific">Stephania japonica</name>
    <dbReference type="NCBI Taxonomy" id="461633"/>
    <lineage>
        <taxon>Eukaryota</taxon>
        <taxon>Viridiplantae</taxon>
        <taxon>Streptophyta</taxon>
        <taxon>Embryophyta</taxon>
        <taxon>Tracheophyta</taxon>
        <taxon>Spermatophyta</taxon>
        <taxon>Magnoliopsida</taxon>
        <taxon>Ranunculales</taxon>
        <taxon>Menispermaceae</taxon>
        <taxon>Menispermoideae</taxon>
        <taxon>Cissampelideae</taxon>
        <taxon>Stephania</taxon>
    </lineage>
</organism>
<name>A0AAP0PB28_9MAGN</name>
<proteinExistence type="predicted"/>
<dbReference type="Proteomes" id="UP001417504">
    <property type="component" value="Unassembled WGS sequence"/>
</dbReference>
<protein>
    <submittedName>
        <fullName evidence="1">Uncharacterized protein</fullName>
    </submittedName>
</protein>
<evidence type="ECO:0000313" key="2">
    <source>
        <dbReference type="Proteomes" id="UP001417504"/>
    </source>
</evidence>
<keyword evidence="2" id="KW-1185">Reference proteome</keyword>